<dbReference type="Gene3D" id="3.30.1490.20">
    <property type="entry name" value="ATP-grasp fold, A domain"/>
    <property type="match status" value="2"/>
</dbReference>
<evidence type="ECO:0000313" key="4">
    <source>
        <dbReference type="EMBL" id="QYC39801.1"/>
    </source>
</evidence>
<dbReference type="InterPro" id="IPR051549">
    <property type="entry name" value="PEP_Utilizing_Enz"/>
</dbReference>
<dbReference type="SUPFAM" id="SSF56059">
    <property type="entry name" value="Glutathione synthetase ATP-binding domain-like"/>
    <property type="match status" value="1"/>
</dbReference>
<dbReference type="EC" id="2.7.9.2" evidence="4"/>
<evidence type="ECO:0000256" key="1">
    <source>
        <dbReference type="SAM" id="MobiDB-lite"/>
    </source>
</evidence>
<dbReference type="PANTHER" id="PTHR43615">
    <property type="entry name" value="PHOSPHOENOLPYRUVATE SYNTHASE-RELATED"/>
    <property type="match status" value="1"/>
</dbReference>
<dbReference type="RefSeq" id="WP_020541869.1">
    <property type="nucleotide sequence ID" value="NZ_CP068985.1"/>
</dbReference>
<evidence type="ECO:0000259" key="3">
    <source>
        <dbReference type="Pfam" id="PF01326"/>
    </source>
</evidence>
<evidence type="ECO:0000259" key="2">
    <source>
        <dbReference type="Pfam" id="PF00391"/>
    </source>
</evidence>
<dbReference type="SUPFAM" id="SSF52009">
    <property type="entry name" value="Phosphohistidine domain"/>
    <property type="match status" value="1"/>
</dbReference>
<dbReference type="Gene3D" id="3.30.470.20">
    <property type="entry name" value="ATP-grasp fold, B domain"/>
    <property type="match status" value="1"/>
</dbReference>
<protein>
    <submittedName>
        <fullName evidence="4">Phosphoenolpyruvate synthase</fullName>
        <ecNumber evidence="4">2.7.9.2</ecNumber>
    </submittedName>
</protein>
<feature type="domain" description="PEP-utilising enzyme mobile" evidence="2">
    <location>
        <begin position="716"/>
        <end position="786"/>
    </location>
</feature>
<proteinExistence type="predicted"/>
<organism evidence="4 5">
    <name type="scientific">Nonomuraea coxensis DSM 45129</name>
    <dbReference type="NCBI Taxonomy" id="1122611"/>
    <lineage>
        <taxon>Bacteria</taxon>
        <taxon>Bacillati</taxon>
        <taxon>Actinomycetota</taxon>
        <taxon>Actinomycetes</taxon>
        <taxon>Streptosporangiales</taxon>
        <taxon>Streptosporangiaceae</taxon>
        <taxon>Nonomuraea</taxon>
    </lineage>
</organism>
<sequence length="792" mass="83830">MKLVAPLDAVGRADLPLAGGKGANLGELIRNGFPVPPGFVVTTHAYDLAGRDGELPGELRREIAGAYAALGAGPVAVRSSATAEDLPGAAFAGQQDTYLNVVGEQALLDAVRRCWASLHTERAVAYRARLGIDDAGVSIAVVVQRMVEPDTAGVLFTADPVTGERERIVIDAGAGLGEAVVSGLVTPDHYEVDREDRVTYRPGRGEVVVRSAPGGGVIHEARPENGPENGPEGDPEVGAGRLPDAVVAELAGLARRVAAHYGRPQDIEWAYAAGRLHLLQARPMTALPPPSPGRLNPVRRRLAGILLEYLPVRPYPIDMSTWLPYGPVGLMGKVTGAFGIRGGFEGFLREEDGVVVEIVPPAPRPTARVLTMPFRVAAKARRYDPARWTEDTRFTGYLAAARDLAALDLGALPWEELIRVPRKALDLVAPVADLRVDYLPGSGLALLRLLVAVKLLRRGPLFSGLLAGAVTRTSETNRALERLAELAVRTGALDADPKPAAFLAAFEEFLREYGHRETASPILVTPPTWSDAPETVLGLVGVLAAHPAPAAEEPGDALDRLLAHPLLRAPRRRERMRRWVAAARAGIAFREDSHFFFTLPQPVLRRSLVELGRRLCVAGVLDRPEDVFHLRLEELEAIGGEVALTGPEGARLRELARARAAKREELAGVRLIDPAAIFPPAAADGDVLVAGAPASAGTVTGPVKVIREPAEFGRLEAGDVLVCPYTNPSWTPLFQRAAAVVVDSGGTASHAAIVAREYGIPAVMGTGAGTSVLADGQVVTVNGDAGTVVPAA</sequence>
<dbReference type="Proteomes" id="UP000824681">
    <property type="component" value="Chromosome"/>
</dbReference>
<dbReference type="Pfam" id="PF00391">
    <property type="entry name" value="PEP-utilizers"/>
    <property type="match status" value="1"/>
</dbReference>
<dbReference type="InterPro" id="IPR013815">
    <property type="entry name" value="ATP_grasp_subdomain_1"/>
</dbReference>
<accession>A0ABX8TWE0</accession>
<dbReference type="Gene3D" id="3.50.30.10">
    <property type="entry name" value="Phosphohistidine domain"/>
    <property type="match status" value="1"/>
</dbReference>
<gene>
    <name evidence="4" type="primary">ppsA1</name>
    <name evidence="4" type="ORF">Nocox_10910</name>
</gene>
<dbReference type="GO" id="GO:0008986">
    <property type="term" value="F:pyruvate, water dikinase activity"/>
    <property type="evidence" value="ECO:0007669"/>
    <property type="project" value="UniProtKB-EC"/>
</dbReference>
<dbReference type="Pfam" id="PF01326">
    <property type="entry name" value="PPDK_N"/>
    <property type="match status" value="1"/>
</dbReference>
<dbReference type="InterPro" id="IPR036637">
    <property type="entry name" value="Phosphohistidine_dom_sf"/>
</dbReference>
<dbReference type="PANTHER" id="PTHR43615:SF1">
    <property type="entry name" value="PPDK_N DOMAIN-CONTAINING PROTEIN"/>
    <property type="match status" value="1"/>
</dbReference>
<feature type="region of interest" description="Disordered" evidence="1">
    <location>
        <begin position="216"/>
        <end position="236"/>
    </location>
</feature>
<name>A0ABX8TWE0_9ACTN</name>
<feature type="domain" description="Pyruvate phosphate dikinase AMP/ATP-binding" evidence="3">
    <location>
        <begin position="52"/>
        <end position="287"/>
    </location>
</feature>
<reference evidence="4 5" key="1">
    <citation type="journal article" date="2021" name="ACS Chem. Biol.">
        <title>Genomic-Led Discovery of a Novel Glycopeptide Antibiotic by Nonomuraea coxensis DSM 45129.</title>
        <authorList>
            <person name="Yushchuk O."/>
            <person name="Vior N.M."/>
            <person name="Andreo-Vidal A."/>
            <person name="Berini F."/>
            <person name="Ruckert C."/>
            <person name="Busche T."/>
            <person name="Binda E."/>
            <person name="Kalinowski J."/>
            <person name="Truman A.W."/>
            <person name="Marinelli F."/>
        </authorList>
    </citation>
    <scope>NUCLEOTIDE SEQUENCE [LARGE SCALE GENOMIC DNA]</scope>
    <source>
        <strain evidence="4 5">DSM 45129</strain>
    </source>
</reference>
<evidence type="ECO:0000313" key="5">
    <source>
        <dbReference type="Proteomes" id="UP000824681"/>
    </source>
</evidence>
<dbReference type="InterPro" id="IPR008279">
    <property type="entry name" value="PEP-util_enz_mobile_dom"/>
</dbReference>
<dbReference type="InterPro" id="IPR002192">
    <property type="entry name" value="PPDK_AMP/ATP-bd"/>
</dbReference>
<dbReference type="EMBL" id="CP068985">
    <property type="protein sequence ID" value="QYC39801.1"/>
    <property type="molecule type" value="Genomic_DNA"/>
</dbReference>
<keyword evidence="4" id="KW-0808">Transferase</keyword>
<keyword evidence="5" id="KW-1185">Reference proteome</keyword>